<dbReference type="RefSeq" id="WP_160142381.1">
    <property type="nucleotide sequence ID" value="NZ_UWPJ01000034.1"/>
</dbReference>
<evidence type="ECO:0000256" key="2">
    <source>
        <dbReference type="ARBA" id="ARBA00023033"/>
    </source>
</evidence>
<evidence type="ECO:0000313" key="5">
    <source>
        <dbReference type="Proteomes" id="UP000277294"/>
    </source>
</evidence>
<dbReference type="Proteomes" id="UP000277294">
    <property type="component" value="Unassembled WGS sequence"/>
</dbReference>
<organism evidence="4 5">
    <name type="scientific">Pigmentiphaga humi</name>
    <dbReference type="NCBI Taxonomy" id="2478468"/>
    <lineage>
        <taxon>Bacteria</taxon>
        <taxon>Pseudomonadati</taxon>
        <taxon>Pseudomonadota</taxon>
        <taxon>Betaproteobacteria</taxon>
        <taxon>Burkholderiales</taxon>
        <taxon>Alcaligenaceae</taxon>
        <taxon>Pigmentiphaga</taxon>
    </lineage>
</organism>
<dbReference type="PANTHER" id="PTHR30137:SF8">
    <property type="entry name" value="BLR5498 PROTEIN"/>
    <property type="match status" value="1"/>
</dbReference>
<sequence length="403" mass="44357">MRVFYFTEQAYPDAWPLPDQSLRITLPNRHCDPQVAHDLYKRYHDEWMLADELGYHIMVNEHHSTPTCLSVSSNISLAILARITKQARLLTLGVPMANRADPLRVAEELSMIDVISGGRLEMGFVRGVPYEAAAAVNSPLRMMDRLWEAHDLVLKAMTTHDGPFPFEGEFFNYRNVNIWPRPLQQPHPPVWITGSSPRSMAATAERGYVAATFLTGYGTKTLFDAYREAWRKAHASEAPADRMAYLGLCAIGTTEAEARSRARHCLDTIASNSRIGPAFQNPPGYLPVADNVRIMKAGAVRPPTATKSGRAVKLSSASLDDLIDAGVVFCGTPQQVLEQIGDLRHVIGPFSNLLMMIQCAGLSHEDTVDSLHLFAEGVMPHLASLGGEVGNMAATQALRVKQA</sequence>
<dbReference type="OrthoDB" id="7055978at2"/>
<gene>
    <name evidence="4" type="ORF">PIGHUM_04146</name>
</gene>
<dbReference type="GO" id="GO:0004497">
    <property type="term" value="F:monooxygenase activity"/>
    <property type="evidence" value="ECO:0007669"/>
    <property type="project" value="UniProtKB-KW"/>
</dbReference>
<feature type="domain" description="Luciferase-like" evidence="3">
    <location>
        <begin position="48"/>
        <end position="344"/>
    </location>
</feature>
<reference evidence="4 5" key="1">
    <citation type="submission" date="2018-10" db="EMBL/GenBank/DDBJ databases">
        <authorList>
            <person name="Criscuolo A."/>
        </authorList>
    </citation>
    <scope>NUCLEOTIDE SEQUENCE [LARGE SCALE GENOMIC DNA]</scope>
    <source>
        <strain evidence="4">DnA1</strain>
    </source>
</reference>
<dbReference type="PANTHER" id="PTHR30137">
    <property type="entry name" value="LUCIFERASE-LIKE MONOOXYGENASE"/>
    <property type="match status" value="1"/>
</dbReference>
<protein>
    <recommendedName>
        <fullName evidence="3">Luciferase-like domain-containing protein</fullName>
    </recommendedName>
</protein>
<dbReference type="Gene3D" id="3.20.20.30">
    <property type="entry name" value="Luciferase-like domain"/>
    <property type="match status" value="1"/>
</dbReference>
<dbReference type="SUPFAM" id="SSF51679">
    <property type="entry name" value="Bacterial luciferase-like"/>
    <property type="match status" value="1"/>
</dbReference>
<dbReference type="Pfam" id="PF00296">
    <property type="entry name" value="Bac_luciferase"/>
    <property type="match status" value="1"/>
</dbReference>
<dbReference type="InterPro" id="IPR036661">
    <property type="entry name" value="Luciferase-like_sf"/>
</dbReference>
<dbReference type="GO" id="GO:0016705">
    <property type="term" value="F:oxidoreductase activity, acting on paired donors, with incorporation or reduction of molecular oxygen"/>
    <property type="evidence" value="ECO:0007669"/>
    <property type="project" value="InterPro"/>
</dbReference>
<evidence type="ECO:0000259" key="3">
    <source>
        <dbReference type="Pfam" id="PF00296"/>
    </source>
</evidence>
<name>A0A3P4B7Z0_9BURK</name>
<dbReference type="InterPro" id="IPR050766">
    <property type="entry name" value="Bact_Lucif_Oxidored"/>
</dbReference>
<dbReference type="InterPro" id="IPR011251">
    <property type="entry name" value="Luciferase-like_dom"/>
</dbReference>
<dbReference type="EMBL" id="UWPJ01000034">
    <property type="protein sequence ID" value="VCU72051.1"/>
    <property type="molecule type" value="Genomic_DNA"/>
</dbReference>
<dbReference type="GO" id="GO:0005829">
    <property type="term" value="C:cytosol"/>
    <property type="evidence" value="ECO:0007669"/>
    <property type="project" value="TreeGrafter"/>
</dbReference>
<keyword evidence="2" id="KW-0503">Monooxygenase</keyword>
<evidence type="ECO:0000256" key="1">
    <source>
        <dbReference type="ARBA" id="ARBA00023002"/>
    </source>
</evidence>
<evidence type="ECO:0000313" key="4">
    <source>
        <dbReference type="EMBL" id="VCU72051.1"/>
    </source>
</evidence>
<keyword evidence="5" id="KW-1185">Reference proteome</keyword>
<keyword evidence="1" id="KW-0560">Oxidoreductase</keyword>
<proteinExistence type="predicted"/>
<dbReference type="AlphaFoldDB" id="A0A3P4B7Z0"/>
<accession>A0A3P4B7Z0</accession>